<gene>
    <name evidence="3" type="primary">yybD</name>
    <name evidence="3" type="ORF">GCM10011340_20390</name>
</gene>
<dbReference type="CDD" id="cd04301">
    <property type="entry name" value="NAT_SF"/>
    <property type="match status" value="1"/>
</dbReference>
<dbReference type="EMBL" id="BNAG01000003">
    <property type="protein sequence ID" value="GHE65235.1"/>
    <property type="molecule type" value="Genomic_DNA"/>
</dbReference>
<reference evidence="4" key="1">
    <citation type="journal article" date="2019" name="Int. J. Syst. Evol. Microbiol.">
        <title>The Global Catalogue of Microorganisms (GCM) 10K type strain sequencing project: providing services to taxonomists for standard genome sequencing and annotation.</title>
        <authorList>
            <consortium name="The Broad Institute Genomics Platform"/>
            <consortium name="The Broad Institute Genome Sequencing Center for Infectious Disease"/>
            <person name="Wu L."/>
            <person name="Ma J."/>
        </authorList>
    </citation>
    <scope>NUCLEOTIDE SEQUENCE [LARGE SCALE GENOMIC DNA]</scope>
    <source>
        <strain evidence="4">CGMCC 1.15111</strain>
    </source>
</reference>
<feature type="domain" description="N-acetyltransferase" evidence="2">
    <location>
        <begin position="11"/>
        <end position="154"/>
    </location>
</feature>
<dbReference type="SUPFAM" id="SSF55729">
    <property type="entry name" value="Acyl-CoA N-acyltransferases (Nat)"/>
    <property type="match status" value="1"/>
</dbReference>
<dbReference type="InterPro" id="IPR050769">
    <property type="entry name" value="NAT_camello-type"/>
</dbReference>
<comment type="caution">
    <text evidence="3">The sequence shown here is derived from an EMBL/GenBank/DDBJ whole genome shotgun (WGS) entry which is preliminary data.</text>
</comment>
<dbReference type="Proteomes" id="UP000658258">
    <property type="component" value="Unassembled WGS sequence"/>
</dbReference>
<evidence type="ECO:0000256" key="1">
    <source>
        <dbReference type="ARBA" id="ARBA00022679"/>
    </source>
</evidence>
<dbReference type="InterPro" id="IPR016181">
    <property type="entry name" value="Acyl_CoA_acyltransferase"/>
</dbReference>
<dbReference type="PANTHER" id="PTHR13947:SF37">
    <property type="entry name" value="LD18367P"/>
    <property type="match status" value="1"/>
</dbReference>
<accession>A0ABQ3I8I1</accession>
<evidence type="ECO:0000259" key="2">
    <source>
        <dbReference type="PROSITE" id="PS51186"/>
    </source>
</evidence>
<sequence>MPTTNQTTAVIRVKKIESQQELDQAFDIRREVFIVGQNCPEKDEFDEFDENATHFIAFVKGEPAGTCRYRETNKGLKLERFAVLEAYRGQGVGKRLVQTVLGYIEKENLAPGTLLYLHAQVDAMGLYSRFGFEKVGERFFEVGIEHFEMQKTIEG</sequence>
<keyword evidence="1" id="KW-0808">Transferase</keyword>
<dbReference type="PROSITE" id="PS51186">
    <property type="entry name" value="GNAT"/>
    <property type="match status" value="1"/>
</dbReference>
<dbReference type="Pfam" id="PF13673">
    <property type="entry name" value="Acetyltransf_10"/>
    <property type="match status" value="1"/>
</dbReference>
<name>A0ABQ3I8I1_9BACT</name>
<proteinExistence type="predicted"/>
<dbReference type="Gene3D" id="3.40.630.30">
    <property type="match status" value="1"/>
</dbReference>
<dbReference type="InterPro" id="IPR000182">
    <property type="entry name" value="GNAT_dom"/>
</dbReference>
<evidence type="ECO:0000313" key="3">
    <source>
        <dbReference type="EMBL" id="GHE65235.1"/>
    </source>
</evidence>
<evidence type="ECO:0000313" key="4">
    <source>
        <dbReference type="Proteomes" id="UP000658258"/>
    </source>
</evidence>
<keyword evidence="4" id="KW-1185">Reference proteome</keyword>
<protein>
    <submittedName>
        <fullName evidence="3">Acetyltransferase</fullName>
    </submittedName>
</protein>
<dbReference type="PANTHER" id="PTHR13947">
    <property type="entry name" value="GNAT FAMILY N-ACETYLTRANSFERASE"/>
    <property type="match status" value="1"/>
</dbReference>
<organism evidence="3 4">
    <name type="scientific">Roseivirga thermotolerans</name>
    <dbReference type="NCBI Taxonomy" id="1758176"/>
    <lineage>
        <taxon>Bacteria</taxon>
        <taxon>Pseudomonadati</taxon>
        <taxon>Bacteroidota</taxon>
        <taxon>Cytophagia</taxon>
        <taxon>Cytophagales</taxon>
        <taxon>Roseivirgaceae</taxon>
        <taxon>Roseivirga</taxon>
    </lineage>
</organism>